<proteinExistence type="predicted"/>
<dbReference type="AlphaFoldDB" id="A0A834TS71"/>
<gene>
    <name evidence="1" type="ORF">G2W53_018637</name>
</gene>
<evidence type="ECO:0000313" key="2">
    <source>
        <dbReference type="Proteomes" id="UP000634136"/>
    </source>
</evidence>
<keyword evidence="2" id="KW-1185">Reference proteome</keyword>
<protein>
    <submittedName>
        <fullName evidence="1">Zinc finger protein ZAT9-like</fullName>
    </submittedName>
</protein>
<evidence type="ECO:0000313" key="1">
    <source>
        <dbReference type="EMBL" id="KAF7827473.1"/>
    </source>
</evidence>
<sequence>MSYMASNSSLSFTNHPSNSFVSKVEQEQEEVAISLMMLSQRHRYYFDSSECSLTTTFLVQDLVPRNLRSHLRILWAMVSKLRLLPRQLFSEIDQSLFRFLVEI</sequence>
<comment type="caution">
    <text evidence="1">The sequence shown here is derived from an EMBL/GenBank/DDBJ whole genome shotgun (WGS) entry which is preliminary data.</text>
</comment>
<organism evidence="1 2">
    <name type="scientific">Senna tora</name>
    <dbReference type="NCBI Taxonomy" id="362788"/>
    <lineage>
        <taxon>Eukaryota</taxon>
        <taxon>Viridiplantae</taxon>
        <taxon>Streptophyta</taxon>
        <taxon>Embryophyta</taxon>
        <taxon>Tracheophyta</taxon>
        <taxon>Spermatophyta</taxon>
        <taxon>Magnoliopsida</taxon>
        <taxon>eudicotyledons</taxon>
        <taxon>Gunneridae</taxon>
        <taxon>Pentapetalae</taxon>
        <taxon>rosids</taxon>
        <taxon>fabids</taxon>
        <taxon>Fabales</taxon>
        <taxon>Fabaceae</taxon>
        <taxon>Caesalpinioideae</taxon>
        <taxon>Cassia clade</taxon>
        <taxon>Senna</taxon>
    </lineage>
</organism>
<reference evidence="1" key="1">
    <citation type="submission" date="2020-09" db="EMBL/GenBank/DDBJ databases">
        <title>Genome-Enabled Discovery of Anthraquinone Biosynthesis in Senna tora.</title>
        <authorList>
            <person name="Kang S.-H."/>
            <person name="Pandey R.P."/>
            <person name="Lee C.-M."/>
            <person name="Sim J.-S."/>
            <person name="Jeong J.-T."/>
            <person name="Choi B.-S."/>
            <person name="Jung M."/>
            <person name="Ginzburg D."/>
            <person name="Zhao K."/>
            <person name="Won S.Y."/>
            <person name="Oh T.-J."/>
            <person name="Yu Y."/>
            <person name="Kim N.-H."/>
            <person name="Lee O.R."/>
            <person name="Lee T.-H."/>
            <person name="Bashyal P."/>
            <person name="Kim T.-S."/>
            <person name="Lee W.-H."/>
            <person name="Kawkins C."/>
            <person name="Kim C.-K."/>
            <person name="Kim J.S."/>
            <person name="Ahn B.O."/>
            <person name="Rhee S.Y."/>
            <person name="Sohng J.K."/>
        </authorList>
    </citation>
    <scope>NUCLEOTIDE SEQUENCE</scope>
    <source>
        <tissue evidence="1">Leaf</tissue>
    </source>
</reference>
<accession>A0A834TS71</accession>
<dbReference type="Proteomes" id="UP000634136">
    <property type="component" value="Unassembled WGS sequence"/>
</dbReference>
<dbReference type="EMBL" id="JAAIUW010000006">
    <property type="protein sequence ID" value="KAF7827473.1"/>
    <property type="molecule type" value="Genomic_DNA"/>
</dbReference>
<name>A0A834TS71_9FABA</name>